<evidence type="ECO:0000313" key="2">
    <source>
        <dbReference type="EMBL" id="QJQ32256.1"/>
    </source>
</evidence>
<reference evidence="2 3" key="1">
    <citation type="submission" date="2020-01" db="EMBL/GenBank/DDBJ databases">
        <title>Sphingomonas sp. strain CSW-10.</title>
        <authorList>
            <person name="Chen W.-M."/>
        </authorList>
    </citation>
    <scope>NUCLEOTIDE SEQUENCE [LARGE SCALE GENOMIC DNA]</scope>
    <source>
        <strain evidence="2 3">CSW-10</strain>
    </source>
</reference>
<dbReference type="KEGG" id="slan:GV829_07130"/>
<evidence type="ECO:0000256" key="1">
    <source>
        <dbReference type="ARBA" id="ARBA00022649"/>
    </source>
</evidence>
<gene>
    <name evidence="2" type="ORF">GV829_07130</name>
</gene>
<organism evidence="2 3">
    <name type="scientific">Sphingomonas lacunae</name>
    <dbReference type="NCBI Taxonomy" id="2698828"/>
    <lineage>
        <taxon>Bacteria</taxon>
        <taxon>Pseudomonadati</taxon>
        <taxon>Pseudomonadota</taxon>
        <taxon>Alphaproteobacteria</taxon>
        <taxon>Sphingomonadales</taxon>
        <taxon>Sphingomonadaceae</taxon>
        <taxon>Sphingomonas</taxon>
    </lineage>
</organism>
<accession>A0A6M4AU38</accession>
<dbReference type="Gene3D" id="3.30.2310.20">
    <property type="entry name" value="RelE-like"/>
    <property type="match status" value="1"/>
</dbReference>
<sequence>MRRLIWSEVARKGLATILDPFVDERPDLIANAIVQIGRLEKLLIDTPGIGAPLDEVGLRKLRVGRTSILLIYRIDGPVITVVQVHHAASDWKVP</sequence>
<keyword evidence="3" id="KW-1185">Reference proteome</keyword>
<dbReference type="Pfam" id="PF05016">
    <property type="entry name" value="ParE_toxin"/>
    <property type="match status" value="1"/>
</dbReference>
<name>A0A6M4AU38_9SPHN</name>
<dbReference type="InterPro" id="IPR035093">
    <property type="entry name" value="RelE/ParE_toxin_dom_sf"/>
</dbReference>
<dbReference type="InterPro" id="IPR007712">
    <property type="entry name" value="RelE/ParE_toxin"/>
</dbReference>
<dbReference type="AlphaFoldDB" id="A0A6M4AU38"/>
<protein>
    <submittedName>
        <fullName evidence="2">Type II toxin-antitoxin system RelE/ParE family toxin</fullName>
    </submittedName>
</protein>
<keyword evidence="1" id="KW-1277">Toxin-antitoxin system</keyword>
<dbReference type="EMBL" id="CP053015">
    <property type="protein sequence ID" value="QJQ32256.1"/>
    <property type="molecule type" value="Genomic_DNA"/>
</dbReference>
<dbReference type="Proteomes" id="UP000503018">
    <property type="component" value="Chromosome"/>
</dbReference>
<evidence type="ECO:0000313" key="3">
    <source>
        <dbReference type="Proteomes" id="UP000503018"/>
    </source>
</evidence>
<proteinExistence type="predicted"/>
<dbReference type="RefSeq" id="WP_169945314.1">
    <property type="nucleotide sequence ID" value="NZ_CP053015.1"/>
</dbReference>